<gene>
    <name evidence="1" type="ORF">ACFOMP_17830</name>
</gene>
<sequence length="65" mass="7400">MFSPIALTDAFSGITEIFPRPPWNLEGIKHHKNGDLVKLIHDDGTIRLIPVKPSTFGIDERFRGW</sequence>
<comment type="caution">
    <text evidence="1">The sequence shown here is derived from an EMBL/GenBank/DDBJ whole genome shotgun (WGS) entry which is preliminary data.</text>
</comment>
<keyword evidence="2" id="KW-1185">Reference proteome</keyword>
<name>A0ABV7S514_9RHOB</name>
<protein>
    <submittedName>
        <fullName evidence="1">Uncharacterized protein</fullName>
    </submittedName>
</protein>
<proteinExistence type="predicted"/>
<evidence type="ECO:0000313" key="1">
    <source>
        <dbReference type="EMBL" id="MFC3571316.1"/>
    </source>
</evidence>
<dbReference type="Proteomes" id="UP001595596">
    <property type="component" value="Unassembled WGS sequence"/>
</dbReference>
<dbReference type="RefSeq" id="WP_379033054.1">
    <property type="nucleotide sequence ID" value="NZ_JBHRXE010000056.1"/>
</dbReference>
<evidence type="ECO:0000313" key="2">
    <source>
        <dbReference type="Proteomes" id="UP001595596"/>
    </source>
</evidence>
<organism evidence="1 2">
    <name type="scientific">Paracoccus simplex</name>
    <dbReference type="NCBI Taxonomy" id="2086346"/>
    <lineage>
        <taxon>Bacteria</taxon>
        <taxon>Pseudomonadati</taxon>
        <taxon>Pseudomonadota</taxon>
        <taxon>Alphaproteobacteria</taxon>
        <taxon>Rhodobacterales</taxon>
        <taxon>Paracoccaceae</taxon>
        <taxon>Paracoccus</taxon>
    </lineage>
</organism>
<accession>A0ABV7S514</accession>
<dbReference type="EMBL" id="JBHRXE010000056">
    <property type="protein sequence ID" value="MFC3571316.1"/>
    <property type="molecule type" value="Genomic_DNA"/>
</dbReference>
<reference evidence="2" key="1">
    <citation type="journal article" date="2019" name="Int. J. Syst. Evol. Microbiol.">
        <title>The Global Catalogue of Microorganisms (GCM) 10K type strain sequencing project: providing services to taxonomists for standard genome sequencing and annotation.</title>
        <authorList>
            <consortium name="The Broad Institute Genomics Platform"/>
            <consortium name="The Broad Institute Genome Sequencing Center for Infectious Disease"/>
            <person name="Wu L."/>
            <person name="Ma J."/>
        </authorList>
    </citation>
    <scope>NUCLEOTIDE SEQUENCE [LARGE SCALE GENOMIC DNA]</scope>
    <source>
        <strain evidence="2">VKM B-3226</strain>
    </source>
</reference>